<dbReference type="InterPro" id="IPR010482">
    <property type="entry name" value="TECPR1-like_DysF"/>
</dbReference>
<dbReference type="PANTHER" id="PTHR31679">
    <property type="entry name" value="PEROXISOMAL MEMBRANE PROTEIN PEX30-RELATED"/>
    <property type="match status" value="1"/>
</dbReference>
<dbReference type="GO" id="GO:0005778">
    <property type="term" value="C:peroxisomal membrane"/>
    <property type="evidence" value="ECO:0007669"/>
    <property type="project" value="TreeGrafter"/>
</dbReference>
<dbReference type="PANTHER" id="PTHR31679:SF2">
    <property type="entry name" value="PEROXISOMAL MEMBRANE PROTEIN PEX30-RELATED"/>
    <property type="match status" value="1"/>
</dbReference>
<evidence type="ECO:0000313" key="8">
    <source>
        <dbReference type="EMBL" id="CAI5757343.1"/>
    </source>
</evidence>
<dbReference type="GO" id="GO:0012505">
    <property type="term" value="C:endomembrane system"/>
    <property type="evidence" value="ECO:0007669"/>
    <property type="project" value="UniProtKB-SubCell"/>
</dbReference>
<feature type="transmembrane region" description="Helical" evidence="5">
    <location>
        <begin position="177"/>
        <end position="194"/>
    </location>
</feature>
<keyword evidence="3 5" id="KW-1133">Transmembrane helix</keyword>
<dbReference type="EMBL" id="CANTUO010000001">
    <property type="protein sequence ID" value="CAI5757343.1"/>
    <property type="molecule type" value="Genomic_DNA"/>
</dbReference>
<evidence type="ECO:0000256" key="2">
    <source>
        <dbReference type="ARBA" id="ARBA00022692"/>
    </source>
</evidence>
<keyword evidence="4 5" id="KW-0472">Membrane</keyword>
<evidence type="ECO:0000259" key="6">
    <source>
        <dbReference type="SMART" id="SM00693"/>
    </source>
</evidence>
<dbReference type="OrthoDB" id="5586090at2759"/>
<dbReference type="InterPro" id="IPR006614">
    <property type="entry name" value="Peroxin/Ferlin"/>
</dbReference>
<keyword evidence="2 5" id="KW-0812">Transmembrane</keyword>
<evidence type="ECO:0000256" key="1">
    <source>
        <dbReference type="ARBA" id="ARBA00004127"/>
    </source>
</evidence>
<keyword evidence="9" id="KW-1185">Reference proteome</keyword>
<reference evidence="8" key="1">
    <citation type="submission" date="2022-12" db="EMBL/GenBank/DDBJ databases">
        <authorList>
            <person name="Brejova B."/>
        </authorList>
    </citation>
    <scope>NUCLEOTIDE SEQUENCE</scope>
</reference>
<evidence type="ECO:0000256" key="4">
    <source>
        <dbReference type="ARBA" id="ARBA00023136"/>
    </source>
</evidence>
<feature type="transmembrane region" description="Helical" evidence="5">
    <location>
        <begin position="64"/>
        <end position="80"/>
    </location>
</feature>
<name>A0A9W4XCL8_9ASCO</name>
<dbReference type="GO" id="GO:0007031">
    <property type="term" value="P:peroxisome organization"/>
    <property type="evidence" value="ECO:0007669"/>
    <property type="project" value="UniProtKB-ARBA"/>
</dbReference>
<protein>
    <recommendedName>
        <fullName evidence="6 7">Peroxin/Ferlin domain-containing protein</fullName>
    </recommendedName>
</protein>
<dbReference type="SMART" id="SM00694">
    <property type="entry name" value="DysFC"/>
    <property type="match status" value="1"/>
</dbReference>
<evidence type="ECO:0000256" key="3">
    <source>
        <dbReference type="ARBA" id="ARBA00022989"/>
    </source>
</evidence>
<sequence length="384" mass="45549">MPEFKNYLRATFEPSDTKLLSTSPTTKLLTESPVLATALSQIFPYLLLIDNFLEIISWTNDDQYLNFLIMVIYSCLIMYWNWFSHIILPLFFALAFASFVWSISSVIYDSEHDEKPTIEEILYTLHNLTVRSEMLFRPLKEVEFTSNNCTRFFIAGVILTPLQLLLTKTILTPQKGLWFFGLFIFSFHSPYSFAMRRLLWRSLYIRLAIVYMTGLNIKITKNDQVISPASSDIEDVTTLSNFKILKKKMVSPNQLKQTVLFEILQNERRWFGIGWSTLLYPHDKPNFCYEQNLEMAPSVTLHKDDFEFPTFENDIYTYSWEWLDDNWQIDLEFNKSKSKDGWVYYDNNWETPRYKDGSGKYTRSRKWIRKAVLIIDKHEIVYDE</sequence>
<dbReference type="SMART" id="SM00693">
    <property type="entry name" value="DysFN"/>
    <property type="match status" value="1"/>
</dbReference>
<gene>
    <name evidence="8" type="ORF">CANVERA_P1857</name>
</gene>
<organism evidence="8 9">
    <name type="scientific">Candida verbasci</name>
    <dbReference type="NCBI Taxonomy" id="1227364"/>
    <lineage>
        <taxon>Eukaryota</taxon>
        <taxon>Fungi</taxon>
        <taxon>Dikarya</taxon>
        <taxon>Ascomycota</taxon>
        <taxon>Saccharomycotina</taxon>
        <taxon>Pichiomycetes</taxon>
        <taxon>Debaryomycetaceae</taxon>
        <taxon>Candida/Lodderomyces clade</taxon>
        <taxon>Candida</taxon>
    </lineage>
</organism>
<proteinExistence type="predicted"/>
<dbReference type="Proteomes" id="UP001152885">
    <property type="component" value="Unassembled WGS sequence"/>
</dbReference>
<comment type="subcellular location">
    <subcellularLocation>
        <location evidence="1">Endomembrane system</location>
        <topology evidence="1">Multi-pass membrane protein</topology>
    </subcellularLocation>
</comment>
<dbReference type="AlphaFoldDB" id="A0A9W4XCL8"/>
<accession>A0A9W4XCL8</accession>
<evidence type="ECO:0000313" key="9">
    <source>
        <dbReference type="Proteomes" id="UP001152885"/>
    </source>
</evidence>
<dbReference type="InterPro" id="IPR052646">
    <property type="entry name" value="Peroxisomal_PEX28-32"/>
</dbReference>
<feature type="transmembrane region" description="Helical" evidence="5">
    <location>
        <begin position="86"/>
        <end position="108"/>
    </location>
</feature>
<evidence type="ECO:0000256" key="5">
    <source>
        <dbReference type="SAM" id="Phobius"/>
    </source>
</evidence>
<dbReference type="Pfam" id="PF06398">
    <property type="entry name" value="Pex24p"/>
    <property type="match status" value="1"/>
</dbReference>
<feature type="domain" description="Peroxin/Ferlin" evidence="7">
    <location>
        <begin position="341"/>
        <end position="374"/>
    </location>
</feature>
<feature type="domain" description="Peroxin/Ferlin" evidence="6">
    <location>
        <begin position="256"/>
        <end position="330"/>
    </location>
</feature>
<evidence type="ECO:0000259" key="7">
    <source>
        <dbReference type="SMART" id="SM00694"/>
    </source>
</evidence>
<comment type="caution">
    <text evidence="8">The sequence shown here is derived from an EMBL/GenBank/DDBJ whole genome shotgun (WGS) entry which is preliminary data.</text>
</comment>